<evidence type="ECO:0000313" key="5">
    <source>
        <dbReference type="EMBL" id="GEK89304.1"/>
    </source>
</evidence>
<feature type="binding site" evidence="1">
    <location>
        <position position="41"/>
    </location>
    <ligand>
        <name>Zn(2+)</name>
        <dbReference type="ChEBI" id="CHEBI:29105"/>
    </ligand>
</feature>
<reference evidence="5 8" key="2">
    <citation type="submission" date="2019-07" db="EMBL/GenBank/DDBJ databases">
        <title>Whole genome shotgun sequence of Alkalibacterium putridalgicola NBRC 103243.</title>
        <authorList>
            <person name="Hosoyama A."/>
            <person name="Uohara A."/>
            <person name="Ohji S."/>
            <person name="Ichikawa N."/>
        </authorList>
    </citation>
    <scope>NUCLEOTIDE SEQUENCE [LARGE SCALE GENOMIC DNA]</scope>
    <source>
        <strain evidence="5 8">NBRC 103243</strain>
    </source>
</reference>
<evidence type="ECO:0000313" key="7">
    <source>
        <dbReference type="Proteomes" id="UP000198548"/>
    </source>
</evidence>
<accession>A0A1H7T909</accession>
<feature type="binding site" evidence="2">
    <location>
        <position position="191"/>
    </location>
    <ligand>
        <name>S-adenosyl-L-methionine</name>
        <dbReference type="ChEBI" id="CHEBI:59789"/>
    </ligand>
</feature>
<dbReference type="CDD" id="cd02440">
    <property type="entry name" value="AdoMet_MTases"/>
    <property type="match status" value="1"/>
</dbReference>
<keyword evidence="6" id="KW-0489">Methyltransferase</keyword>
<keyword evidence="6" id="KW-0808">Transferase</keyword>
<evidence type="ECO:0000313" key="8">
    <source>
        <dbReference type="Proteomes" id="UP000321425"/>
    </source>
</evidence>
<feature type="binding site" evidence="1">
    <location>
        <position position="23"/>
    </location>
    <ligand>
        <name>Zn(2+)</name>
        <dbReference type="ChEBI" id="CHEBI:29105"/>
    </ligand>
</feature>
<dbReference type="Pfam" id="PF21302">
    <property type="entry name" value="Zn_ribbon_RlmA"/>
    <property type="match status" value="1"/>
</dbReference>
<dbReference type="Proteomes" id="UP000198548">
    <property type="component" value="Unassembled WGS sequence"/>
</dbReference>
<feature type="binding site" evidence="2">
    <location>
        <begin position="104"/>
        <end position="105"/>
    </location>
    <ligand>
        <name>S-adenosyl-L-methionine</name>
        <dbReference type="ChEBI" id="CHEBI:59789"/>
    </ligand>
</feature>
<dbReference type="SUPFAM" id="SSF53335">
    <property type="entry name" value="S-adenosyl-L-methionine-dependent methyltransferases"/>
    <property type="match status" value="1"/>
</dbReference>
<keyword evidence="2" id="KW-0949">S-adenosyl-L-methionine</keyword>
<dbReference type="GO" id="GO:0032259">
    <property type="term" value="P:methylation"/>
    <property type="evidence" value="ECO:0007669"/>
    <property type="project" value="UniProtKB-KW"/>
</dbReference>
<protein>
    <submittedName>
        <fullName evidence="6">23S rRNA (Guanine745-N1)-methyltransferase</fullName>
    </submittedName>
    <submittedName>
        <fullName evidence="5">50S rRNA methyltransferase</fullName>
    </submittedName>
</protein>
<evidence type="ECO:0000259" key="4">
    <source>
        <dbReference type="Pfam" id="PF21302"/>
    </source>
</evidence>
<evidence type="ECO:0000313" key="6">
    <source>
        <dbReference type="EMBL" id="SEL81370.1"/>
    </source>
</evidence>
<evidence type="ECO:0000259" key="3">
    <source>
        <dbReference type="Pfam" id="PF13649"/>
    </source>
</evidence>
<dbReference type="AlphaFoldDB" id="A0A1H7T909"/>
<feature type="binding site" evidence="1">
    <location>
        <position position="37"/>
    </location>
    <ligand>
        <name>Zn(2+)</name>
        <dbReference type="ChEBI" id="CHEBI:29105"/>
    </ligand>
</feature>
<feature type="binding site" evidence="1">
    <location>
        <position position="20"/>
    </location>
    <ligand>
        <name>Zn(2+)</name>
        <dbReference type="ChEBI" id="CHEBI:29105"/>
    </ligand>
</feature>
<proteinExistence type="predicted"/>
<dbReference type="InterPro" id="IPR041698">
    <property type="entry name" value="Methyltransf_25"/>
</dbReference>
<keyword evidence="1" id="KW-0862">Zinc</keyword>
<organism evidence="6 7">
    <name type="scientific">Alkalibacterium putridalgicola</name>
    <dbReference type="NCBI Taxonomy" id="426703"/>
    <lineage>
        <taxon>Bacteria</taxon>
        <taxon>Bacillati</taxon>
        <taxon>Bacillota</taxon>
        <taxon>Bacilli</taxon>
        <taxon>Lactobacillales</taxon>
        <taxon>Carnobacteriaceae</taxon>
        <taxon>Alkalibacterium</taxon>
    </lineage>
</organism>
<dbReference type="EMBL" id="FOBL01000011">
    <property type="protein sequence ID" value="SEL81370.1"/>
    <property type="molecule type" value="Genomic_DNA"/>
</dbReference>
<feature type="domain" description="23S rRNA (guanine(745)-N(1))-methyltransferase N-terminal" evidence="4">
    <location>
        <begin position="18"/>
        <end position="54"/>
    </location>
</feature>
<dbReference type="RefSeq" id="WP_091487808.1">
    <property type="nucleotide sequence ID" value="NZ_BJUX01000013.1"/>
</dbReference>
<dbReference type="PIRSF" id="PIRSF018249">
    <property type="entry name" value="MyrA_prd"/>
    <property type="match status" value="1"/>
</dbReference>
<dbReference type="GO" id="GO:0046872">
    <property type="term" value="F:metal ion binding"/>
    <property type="evidence" value="ECO:0007669"/>
    <property type="project" value="UniProtKB-KW"/>
</dbReference>
<dbReference type="OrthoDB" id="5522265at2"/>
<dbReference type="InterPro" id="IPR048647">
    <property type="entry name" value="RlmA_N"/>
</dbReference>
<evidence type="ECO:0000256" key="2">
    <source>
        <dbReference type="PIRSR" id="PIRSR018249-2"/>
    </source>
</evidence>
<sequence length="275" mass="31115">MKKIDKAKVFFLDHLELFRCPVCESDFINVEGNQLICREKHTFDLSKKGTLHFLLKPSKSEYSREMLLARQRIAQMGFWQPMLDILYPLIETKQGVTLDVGCGEGAHSAYLRGKGLTGPLIAFDISKEGVNLGAATYEDIFFLVADLAHSPFQAGQFDTLLNILSPSNYDEFNRLLKPGGQVIKVIPGSDYLKELRAFQPEEKQSYSNQNVKDKFMEHYKNPSIHPVNYTVDLTEAEVSDFLQMTPLGWNINVSDTNTVSLKQITVDMEILVGNK</sequence>
<dbReference type="EMBL" id="BJUX01000013">
    <property type="protein sequence ID" value="GEK89304.1"/>
    <property type="molecule type" value="Genomic_DNA"/>
</dbReference>
<dbReference type="InterPro" id="IPR029063">
    <property type="entry name" value="SAM-dependent_MTases_sf"/>
</dbReference>
<gene>
    <name evidence="5" type="ORF">APU01nite_13430</name>
    <name evidence="6" type="ORF">SAMN04488100_11153</name>
</gene>
<keyword evidence="8" id="KW-1185">Reference proteome</keyword>
<name>A0A1H7T909_9LACT</name>
<feature type="domain" description="Methyltransferase" evidence="3">
    <location>
        <begin position="98"/>
        <end position="180"/>
    </location>
</feature>
<dbReference type="Gene3D" id="3.40.50.150">
    <property type="entry name" value="Vaccinia Virus protein VP39"/>
    <property type="match status" value="1"/>
</dbReference>
<dbReference type="Proteomes" id="UP000321425">
    <property type="component" value="Unassembled WGS sequence"/>
</dbReference>
<dbReference type="GO" id="GO:0008168">
    <property type="term" value="F:methyltransferase activity"/>
    <property type="evidence" value="ECO:0007669"/>
    <property type="project" value="UniProtKB-KW"/>
</dbReference>
<dbReference type="Pfam" id="PF13649">
    <property type="entry name" value="Methyltransf_25"/>
    <property type="match status" value="1"/>
</dbReference>
<dbReference type="STRING" id="426703.SAMN04488100_11153"/>
<dbReference type="InterPro" id="IPR016718">
    <property type="entry name" value="rRNA_m1G-MeTrfase_A_prd"/>
</dbReference>
<keyword evidence="1" id="KW-0479">Metal-binding</keyword>
<reference evidence="6 7" key="1">
    <citation type="submission" date="2016-10" db="EMBL/GenBank/DDBJ databases">
        <authorList>
            <person name="de Groot N.N."/>
        </authorList>
    </citation>
    <scope>NUCLEOTIDE SEQUENCE [LARGE SCALE GENOMIC DNA]</scope>
    <source>
        <strain evidence="6 7">DSM 19182</strain>
    </source>
</reference>
<evidence type="ECO:0000256" key="1">
    <source>
        <dbReference type="PIRSR" id="PIRSR018249-1"/>
    </source>
</evidence>